<evidence type="ECO:0000259" key="2">
    <source>
        <dbReference type="Pfam" id="PF01693"/>
    </source>
</evidence>
<dbReference type="EMBL" id="JASCZI010272666">
    <property type="protein sequence ID" value="MED6223113.1"/>
    <property type="molecule type" value="Genomic_DNA"/>
</dbReference>
<name>A0ABU6ZME0_9FABA</name>
<keyword evidence="4" id="KW-1185">Reference proteome</keyword>
<dbReference type="InterPro" id="IPR009027">
    <property type="entry name" value="Ribosomal_bL9/RNase_H1_N"/>
</dbReference>
<proteinExistence type="predicted"/>
<dbReference type="Proteomes" id="UP001341840">
    <property type="component" value="Unassembled WGS sequence"/>
</dbReference>
<keyword evidence="1" id="KW-0175">Coiled coil</keyword>
<dbReference type="InterPro" id="IPR011320">
    <property type="entry name" value="RNase_H1_N"/>
</dbReference>
<protein>
    <recommendedName>
        <fullName evidence="2">Ribonuclease H1 N-terminal domain-containing protein</fullName>
    </recommendedName>
</protein>
<dbReference type="InterPro" id="IPR037056">
    <property type="entry name" value="RNase_H1_N_sf"/>
</dbReference>
<evidence type="ECO:0000313" key="4">
    <source>
        <dbReference type="Proteomes" id="UP001341840"/>
    </source>
</evidence>
<comment type="caution">
    <text evidence="3">The sequence shown here is derived from an EMBL/GenBank/DDBJ whole genome shotgun (WGS) entry which is preliminary data.</text>
</comment>
<dbReference type="Pfam" id="PF01693">
    <property type="entry name" value="Cauli_VI"/>
    <property type="match status" value="1"/>
</dbReference>
<dbReference type="SUPFAM" id="SSF55658">
    <property type="entry name" value="L9 N-domain-like"/>
    <property type="match status" value="1"/>
</dbReference>
<reference evidence="3 4" key="1">
    <citation type="journal article" date="2023" name="Plants (Basel)">
        <title>Bridging the Gap: Combining Genomics and Transcriptomics Approaches to Understand Stylosanthes scabra, an Orphan Legume from the Brazilian Caatinga.</title>
        <authorList>
            <person name="Ferreira-Neto J.R.C."/>
            <person name="da Silva M.D."/>
            <person name="Binneck E."/>
            <person name="de Melo N.F."/>
            <person name="da Silva R.H."/>
            <person name="de Melo A.L.T.M."/>
            <person name="Pandolfi V."/>
            <person name="Bustamante F.O."/>
            <person name="Brasileiro-Vidal A.C."/>
            <person name="Benko-Iseppon A.M."/>
        </authorList>
    </citation>
    <scope>NUCLEOTIDE SEQUENCE [LARGE SCALE GENOMIC DNA]</scope>
    <source>
        <tissue evidence="3">Leaves</tissue>
    </source>
</reference>
<evidence type="ECO:0000256" key="1">
    <source>
        <dbReference type="SAM" id="Coils"/>
    </source>
</evidence>
<accession>A0ABU6ZME0</accession>
<sequence length="313" mass="34221">MAVSDGGECYVVFKGKKPKVYVSWEEVELHVTGFSGCLHRKFPSFEAGSRALVEFLSRKYGAGPSRFNEATLMSQSEHSHAPGLSATTAGLPVFAGKGSYTRPVAHSPGDAIVHYLPVFPSAATTYHGTSPTLGDQQSGNAEVGVALACMKSAVPDLQGRVSQMEYNRLELLMKLGEICDNISALYSHKERIGNVPDEQDRGGDESCILVVLVELTASMGVVGKSLMKRLDEHERDVEKLSGMTEDMKALLQAHDKEAEQLGDILAELRRNTTIMEACLDAFVQPRKPSSSRDLMRSPRPVENFFLRNQTMIA</sequence>
<feature type="domain" description="Ribonuclease H1 N-terminal" evidence="2">
    <location>
        <begin position="10"/>
        <end position="46"/>
    </location>
</feature>
<feature type="coiled-coil region" evidence="1">
    <location>
        <begin position="230"/>
        <end position="271"/>
    </location>
</feature>
<gene>
    <name evidence="3" type="ORF">PIB30_070836</name>
</gene>
<organism evidence="3 4">
    <name type="scientific">Stylosanthes scabra</name>
    <dbReference type="NCBI Taxonomy" id="79078"/>
    <lineage>
        <taxon>Eukaryota</taxon>
        <taxon>Viridiplantae</taxon>
        <taxon>Streptophyta</taxon>
        <taxon>Embryophyta</taxon>
        <taxon>Tracheophyta</taxon>
        <taxon>Spermatophyta</taxon>
        <taxon>Magnoliopsida</taxon>
        <taxon>eudicotyledons</taxon>
        <taxon>Gunneridae</taxon>
        <taxon>Pentapetalae</taxon>
        <taxon>rosids</taxon>
        <taxon>fabids</taxon>
        <taxon>Fabales</taxon>
        <taxon>Fabaceae</taxon>
        <taxon>Papilionoideae</taxon>
        <taxon>50 kb inversion clade</taxon>
        <taxon>dalbergioids sensu lato</taxon>
        <taxon>Dalbergieae</taxon>
        <taxon>Pterocarpus clade</taxon>
        <taxon>Stylosanthes</taxon>
    </lineage>
</organism>
<dbReference type="Gene3D" id="3.40.970.10">
    <property type="entry name" value="Ribonuclease H1, N-terminal domain"/>
    <property type="match status" value="1"/>
</dbReference>
<evidence type="ECO:0000313" key="3">
    <source>
        <dbReference type="EMBL" id="MED6223113.1"/>
    </source>
</evidence>